<dbReference type="PANTHER" id="PTHR39219:SF1">
    <property type="entry name" value="ER MEMBRANE PROTEIN COMPLEX SUBUNIT 10"/>
    <property type="match status" value="1"/>
</dbReference>
<name>A0ABD3MTJ1_9STRA</name>
<dbReference type="Proteomes" id="UP001530315">
    <property type="component" value="Unassembled WGS sequence"/>
</dbReference>
<organism evidence="3 4">
    <name type="scientific">Stephanodiscus triporus</name>
    <dbReference type="NCBI Taxonomy" id="2934178"/>
    <lineage>
        <taxon>Eukaryota</taxon>
        <taxon>Sar</taxon>
        <taxon>Stramenopiles</taxon>
        <taxon>Ochrophyta</taxon>
        <taxon>Bacillariophyta</taxon>
        <taxon>Coscinodiscophyceae</taxon>
        <taxon>Thalassiosirophycidae</taxon>
        <taxon>Stephanodiscales</taxon>
        <taxon>Stephanodiscaceae</taxon>
        <taxon>Stephanodiscus</taxon>
    </lineage>
</organism>
<dbReference type="EMBL" id="JALLAZ020001792">
    <property type="protein sequence ID" value="KAL3763800.1"/>
    <property type="molecule type" value="Genomic_DNA"/>
</dbReference>
<keyword evidence="4" id="KW-1185">Reference proteome</keyword>
<evidence type="ECO:0000313" key="4">
    <source>
        <dbReference type="Proteomes" id="UP001530315"/>
    </source>
</evidence>
<comment type="caution">
    <text evidence="3">The sequence shown here is derived from an EMBL/GenBank/DDBJ whole genome shotgun (WGS) entry which is preliminary data.</text>
</comment>
<reference evidence="3 4" key="1">
    <citation type="submission" date="2024-10" db="EMBL/GenBank/DDBJ databases">
        <title>Updated reference genomes for cyclostephanoid diatoms.</title>
        <authorList>
            <person name="Roberts W.R."/>
            <person name="Alverson A.J."/>
        </authorList>
    </citation>
    <scope>NUCLEOTIDE SEQUENCE [LARGE SCALE GENOMIC DNA]</scope>
    <source>
        <strain evidence="3 4">AJA276-08</strain>
    </source>
</reference>
<dbReference type="PANTHER" id="PTHR39219">
    <property type="entry name" value="ER MEMBRANE PROTEIN COMPLEX SUBUNIT 10"/>
    <property type="match status" value="1"/>
</dbReference>
<evidence type="ECO:0000256" key="2">
    <source>
        <dbReference type="SAM" id="SignalP"/>
    </source>
</evidence>
<gene>
    <name evidence="3" type="ORF">ACHAW5_002304</name>
</gene>
<evidence type="ECO:0000256" key="1">
    <source>
        <dbReference type="SAM" id="MobiDB-lite"/>
    </source>
</evidence>
<keyword evidence="2" id="KW-0732">Signal</keyword>
<feature type="chain" id="PRO_5044872343" description="ER membrane protein complex subunit 10" evidence="2">
    <location>
        <begin position="21"/>
        <end position="317"/>
    </location>
</feature>
<evidence type="ECO:0008006" key="5">
    <source>
        <dbReference type="Google" id="ProtNLM"/>
    </source>
</evidence>
<feature type="compositionally biased region" description="Low complexity" evidence="1">
    <location>
        <begin position="284"/>
        <end position="309"/>
    </location>
</feature>
<dbReference type="CDD" id="cd22209">
    <property type="entry name" value="EMC10"/>
    <property type="match status" value="1"/>
</dbReference>
<feature type="signal peptide" evidence="2">
    <location>
        <begin position="1"/>
        <end position="20"/>
    </location>
</feature>
<dbReference type="AlphaFoldDB" id="A0ABD3MTJ1"/>
<sequence length="317" mass="33352">MKSPTALLGAFPLFLGGVLAASSEVGKSYHIYHKLGNESTMTSRGTIIIAPTDAEVGLVATFHPDNSAQLDTVSFDAMVDSGALYTVVVLEGGGEKMPSVSSYPPSKNTHHVSASVPGCSIRRSNLREEIGLSIGPTGKLLGVSYRPVISPLAPKTCQQIMPLSEKPETIFGRKGEGEGDIGSMPFKTTVYFDSHKPMMAIPTVLPQTRPPPGLKWYRRNSKNNPSPPLGAEGLGIPGVDDEPPGSFKSTWLYKYWYILVPMAIVSLFGGGGVEEEEVKTQQTAPSGGATAPAGGVPAVTAGGVATGSAKQRRGKRD</sequence>
<feature type="region of interest" description="Disordered" evidence="1">
    <location>
        <begin position="278"/>
        <end position="317"/>
    </location>
</feature>
<accession>A0ABD3MTJ1</accession>
<proteinExistence type="predicted"/>
<evidence type="ECO:0000313" key="3">
    <source>
        <dbReference type="EMBL" id="KAL3763800.1"/>
    </source>
</evidence>
<protein>
    <recommendedName>
        <fullName evidence="5">ER membrane protein complex subunit 10</fullName>
    </recommendedName>
</protein>